<dbReference type="GO" id="GO:0016757">
    <property type="term" value="F:glycosyltransferase activity"/>
    <property type="evidence" value="ECO:0007669"/>
    <property type="project" value="UniProtKB-ARBA"/>
</dbReference>
<dbReference type="KEGG" id="spap:H3Z74_19010"/>
<dbReference type="PANTHER" id="PTHR12526">
    <property type="entry name" value="GLYCOSYLTRANSFERASE"/>
    <property type="match status" value="1"/>
</dbReference>
<dbReference type="Proteomes" id="UP000516148">
    <property type="component" value="Chromosome"/>
</dbReference>
<dbReference type="Pfam" id="PF13579">
    <property type="entry name" value="Glyco_trans_4_4"/>
    <property type="match status" value="1"/>
</dbReference>
<sequence length="362" mass="37882">MPVSSSATARHILTYAQSWRGGGVERVQLRLLRDWIAAGRRVTLLIGDPSGPLAAEVPDGVETIALGSARYRHLLAAVPHQVARLRPDLIFCPGNHYTSIAAATRLRLGRACPAIVAKVSNALVRPDQHFPVAQGYRAWLRLHPRFITHVVAMTSAMAGEAAVAMGMPAGRISVIPNPPARAIPGAVMPGLPDGRFLLGVGRLEPQKRWERLIDAMPHLADPAIALVILGEGGQRPALEARIAALGLGDRISLPGHAADPLPVIARATVAALVSDFEGVPGVLREALALGTPVVTTDSTVAVHEIVTGPTLGTIVPAGDAAALIAALDHWLAPGRARPAPVPQPGEAAGEEYLALFDGLVGR</sequence>
<name>A0A7H0LGI7_9SPHN</name>
<organism evidence="2 3">
    <name type="scientific">Sphingomonas alpina</name>
    <dbReference type="NCBI Taxonomy" id="653931"/>
    <lineage>
        <taxon>Bacteria</taxon>
        <taxon>Pseudomonadati</taxon>
        <taxon>Pseudomonadota</taxon>
        <taxon>Alphaproteobacteria</taxon>
        <taxon>Sphingomonadales</taxon>
        <taxon>Sphingomonadaceae</taxon>
        <taxon>Sphingomonas</taxon>
    </lineage>
</organism>
<evidence type="ECO:0000259" key="1">
    <source>
        <dbReference type="Pfam" id="PF13579"/>
    </source>
</evidence>
<evidence type="ECO:0000313" key="3">
    <source>
        <dbReference type="Proteomes" id="UP000516148"/>
    </source>
</evidence>
<protein>
    <submittedName>
        <fullName evidence="2">Glycosyltransferase</fullName>
    </submittedName>
</protein>
<dbReference type="AlphaFoldDB" id="A0A7H0LGI7"/>
<proteinExistence type="predicted"/>
<accession>A0A7H0LGI7</accession>
<feature type="domain" description="Glycosyltransferase subfamily 4-like N-terminal" evidence="1">
    <location>
        <begin position="22"/>
        <end position="177"/>
    </location>
</feature>
<dbReference type="Gene3D" id="3.40.50.2000">
    <property type="entry name" value="Glycogen Phosphorylase B"/>
    <property type="match status" value="2"/>
</dbReference>
<reference evidence="2 3" key="1">
    <citation type="submission" date="2020-09" db="EMBL/GenBank/DDBJ databases">
        <title>Sphingomonas sp., a new species isolated from pork steak.</title>
        <authorList>
            <person name="Heidler von Heilborn D."/>
        </authorList>
    </citation>
    <scope>NUCLEOTIDE SEQUENCE [LARGE SCALE GENOMIC DNA]</scope>
    <source>
        <strain evidence="3">S8-3T</strain>
    </source>
</reference>
<dbReference type="RefSeq" id="WP_187761117.1">
    <property type="nucleotide sequence ID" value="NZ_CP061038.1"/>
</dbReference>
<dbReference type="PANTHER" id="PTHR12526:SF636">
    <property type="entry name" value="BLL3647 PROTEIN"/>
    <property type="match status" value="1"/>
</dbReference>
<dbReference type="CDD" id="cd03811">
    <property type="entry name" value="GT4_GT28_WabH-like"/>
    <property type="match status" value="1"/>
</dbReference>
<dbReference type="EMBL" id="CP061038">
    <property type="protein sequence ID" value="QNQ08790.1"/>
    <property type="molecule type" value="Genomic_DNA"/>
</dbReference>
<gene>
    <name evidence="2" type="ORF">H3Z74_19010</name>
</gene>
<keyword evidence="2" id="KW-0808">Transferase</keyword>
<dbReference type="SUPFAM" id="SSF53756">
    <property type="entry name" value="UDP-Glycosyltransferase/glycogen phosphorylase"/>
    <property type="match status" value="1"/>
</dbReference>
<keyword evidence="3" id="KW-1185">Reference proteome</keyword>
<evidence type="ECO:0000313" key="2">
    <source>
        <dbReference type="EMBL" id="QNQ08790.1"/>
    </source>
</evidence>
<dbReference type="Pfam" id="PF13692">
    <property type="entry name" value="Glyco_trans_1_4"/>
    <property type="match status" value="1"/>
</dbReference>
<dbReference type="InterPro" id="IPR028098">
    <property type="entry name" value="Glyco_trans_4-like_N"/>
</dbReference>